<organism evidence="7 8">
    <name type="scientific">Rhodanobacter panaciterrae</name>
    <dbReference type="NCBI Taxonomy" id="490572"/>
    <lineage>
        <taxon>Bacteria</taxon>
        <taxon>Pseudomonadati</taxon>
        <taxon>Pseudomonadota</taxon>
        <taxon>Gammaproteobacteria</taxon>
        <taxon>Lysobacterales</taxon>
        <taxon>Rhodanobacteraceae</taxon>
        <taxon>Rhodanobacter</taxon>
    </lineage>
</organism>
<dbReference type="PROSITE" id="PS52015">
    <property type="entry name" value="TONB_CTD"/>
    <property type="match status" value="1"/>
</dbReference>
<evidence type="ECO:0000256" key="2">
    <source>
        <dbReference type="ARBA" id="ARBA00022692"/>
    </source>
</evidence>
<dbReference type="InterPro" id="IPR006260">
    <property type="entry name" value="TonB/TolA_C"/>
</dbReference>
<keyword evidence="8" id="KW-1185">Reference proteome</keyword>
<keyword evidence="2" id="KW-0812">Transmembrane</keyword>
<evidence type="ECO:0000256" key="1">
    <source>
        <dbReference type="ARBA" id="ARBA00004167"/>
    </source>
</evidence>
<dbReference type="InterPro" id="IPR037682">
    <property type="entry name" value="TonB_C"/>
</dbReference>
<comment type="caution">
    <text evidence="7">The sequence shown here is derived from an EMBL/GenBank/DDBJ whole genome shotgun (WGS) entry which is preliminary data.</text>
</comment>
<accession>A0ABQ2ZZE3</accession>
<dbReference type="SUPFAM" id="SSF74653">
    <property type="entry name" value="TolA/TonB C-terminal domain"/>
    <property type="match status" value="1"/>
</dbReference>
<keyword evidence="3" id="KW-1133">Transmembrane helix</keyword>
<dbReference type="EMBL" id="BMXT01000002">
    <property type="protein sequence ID" value="GGY30598.1"/>
    <property type="molecule type" value="Genomic_DNA"/>
</dbReference>
<feature type="chain" id="PRO_5047520545" description="TonB C-terminal domain-containing protein" evidence="5">
    <location>
        <begin position="22"/>
        <end position="257"/>
    </location>
</feature>
<sequence>MKNVMLCAGMLLLAGSLTARADEPREQTYRIGADVDVTGHVTATQVEQDVPASVAAMLTSAVKQWQFTSATRNGQPVPAHTFIYAKLQALPNAGGQYELHISFAGNGPKFDRAVRQPQQYPREAVHRRQTAFVFINATVQPDGRLADMTVNSQFAEWPVPASFKDASLKIARTWHFIPEQVDGQPVATQVRIPINFTMSGQILTPEQVKILREAARKKDAVANAEADQPGIPLPSEQEVALDSPLQPSAVATIISAP</sequence>
<comment type="subcellular location">
    <subcellularLocation>
        <location evidence="1">Membrane</location>
        <topology evidence="1">Single-pass membrane protein</topology>
    </subcellularLocation>
</comment>
<feature type="domain" description="TonB C-terminal" evidence="6">
    <location>
        <begin position="105"/>
        <end position="205"/>
    </location>
</feature>
<evidence type="ECO:0000313" key="7">
    <source>
        <dbReference type="EMBL" id="GGY30598.1"/>
    </source>
</evidence>
<evidence type="ECO:0000256" key="5">
    <source>
        <dbReference type="SAM" id="SignalP"/>
    </source>
</evidence>
<dbReference type="Pfam" id="PF03544">
    <property type="entry name" value="TonB_C"/>
    <property type="match status" value="1"/>
</dbReference>
<dbReference type="RefSeq" id="WP_189441547.1">
    <property type="nucleotide sequence ID" value="NZ_BMXT01000002.1"/>
</dbReference>
<gene>
    <name evidence="7" type="ORF">GCM10008098_25140</name>
</gene>
<dbReference type="Proteomes" id="UP000621898">
    <property type="component" value="Unassembled WGS sequence"/>
</dbReference>
<name>A0ABQ2ZZE3_9GAMM</name>
<dbReference type="NCBIfam" id="TIGR01352">
    <property type="entry name" value="tonB_Cterm"/>
    <property type="match status" value="1"/>
</dbReference>
<keyword evidence="5" id="KW-0732">Signal</keyword>
<evidence type="ECO:0000259" key="6">
    <source>
        <dbReference type="PROSITE" id="PS52015"/>
    </source>
</evidence>
<dbReference type="Gene3D" id="3.30.1150.10">
    <property type="match status" value="2"/>
</dbReference>
<evidence type="ECO:0000256" key="4">
    <source>
        <dbReference type="ARBA" id="ARBA00023136"/>
    </source>
</evidence>
<proteinExistence type="predicted"/>
<protein>
    <recommendedName>
        <fullName evidence="6">TonB C-terminal domain-containing protein</fullName>
    </recommendedName>
</protein>
<evidence type="ECO:0000256" key="3">
    <source>
        <dbReference type="ARBA" id="ARBA00022989"/>
    </source>
</evidence>
<evidence type="ECO:0000313" key="8">
    <source>
        <dbReference type="Proteomes" id="UP000621898"/>
    </source>
</evidence>
<keyword evidence="4" id="KW-0472">Membrane</keyword>
<reference evidence="8" key="1">
    <citation type="journal article" date="2019" name="Int. J. Syst. Evol. Microbiol.">
        <title>The Global Catalogue of Microorganisms (GCM) 10K type strain sequencing project: providing services to taxonomists for standard genome sequencing and annotation.</title>
        <authorList>
            <consortium name="The Broad Institute Genomics Platform"/>
            <consortium name="The Broad Institute Genome Sequencing Center for Infectious Disease"/>
            <person name="Wu L."/>
            <person name="Ma J."/>
        </authorList>
    </citation>
    <scope>NUCLEOTIDE SEQUENCE [LARGE SCALE GENOMIC DNA]</scope>
    <source>
        <strain evidence="8">KCTC 22232</strain>
    </source>
</reference>
<feature type="signal peptide" evidence="5">
    <location>
        <begin position="1"/>
        <end position="21"/>
    </location>
</feature>